<comment type="function">
    <text evidence="9">Part of the tripartite ATP-independent periplasmic (TRAP) transport system.</text>
</comment>
<comment type="similarity">
    <text evidence="8 9">Belongs to the TRAP transporter small permease family.</text>
</comment>
<dbReference type="Pfam" id="PF04290">
    <property type="entry name" value="DctQ"/>
    <property type="match status" value="1"/>
</dbReference>
<evidence type="ECO:0000256" key="4">
    <source>
        <dbReference type="ARBA" id="ARBA00022519"/>
    </source>
</evidence>
<dbReference type="GO" id="GO:0005886">
    <property type="term" value="C:plasma membrane"/>
    <property type="evidence" value="ECO:0007669"/>
    <property type="project" value="UniProtKB-SubCell"/>
</dbReference>
<keyword evidence="5 9" id="KW-0812">Transmembrane</keyword>
<keyword evidence="3" id="KW-1003">Cell membrane</keyword>
<feature type="transmembrane region" description="Helical" evidence="9">
    <location>
        <begin position="56"/>
        <end position="77"/>
    </location>
</feature>
<dbReference type="GO" id="GO:0015740">
    <property type="term" value="P:C4-dicarboxylate transport"/>
    <property type="evidence" value="ECO:0007669"/>
    <property type="project" value="TreeGrafter"/>
</dbReference>
<sequence>MRTKDEPPRFLTSLDKSYDLLTKLCFLLSGTALVVMTAIFAWLVFGRYVLNDTPTWVEQVSLLLVMVIAFFGAAAGVHQHTHLSVVVFRNIVPGPVRTVFVMVSDTLMMIFGGMMFWYGWELTQFKWKTLIPLIQWSEGLRSLPMTICGLLLFLFSAGHLLRVFLGHDARKDNIDQG</sequence>
<gene>
    <name evidence="11" type="ORF">AABB31_15530</name>
</gene>
<feature type="transmembrane region" description="Helical" evidence="9">
    <location>
        <begin position="98"/>
        <end position="120"/>
    </location>
</feature>
<dbReference type="PANTHER" id="PTHR35011">
    <property type="entry name" value="2,3-DIKETO-L-GULONATE TRAP TRANSPORTER SMALL PERMEASE PROTEIN YIAM"/>
    <property type="match status" value="1"/>
</dbReference>
<reference evidence="12" key="1">
    <citation type="submission" date="2024-04" db="EMBL/GenBank/DDBJ databases">
        <title>Phylogenomic analyses of a clade within the roseobacter group suggest taxonomic reassignments of species of the genera Aestuariivita, Citreicella, Loktanella, Nautella, Pelagibaca, Ruegeria, Thalassobius, Thiobacimonas and Tropicibacter, and the proposal o.</title>
        <authorList>
            <person name="Jeon C.O."/>
        </authorList>
    </citation>
    <scope>NUCLEOTIDE SEQUENCE [LARGE SCALE GENOMIC DNA]</scope>
    <source>
        <strain evidence="12">SS1-5</strain>
    </source>
</reference>
<evidence type="ECO:0000313" key="11">
    <source>
        <dbReference type="EMBL" id="WZU66457.1"/>
    </source>
</evidence>
<keyword evidence="4 9" id="KW-0997">Cell inner membrane</keyword>
<keyword evidence="2 9" id="KW-0813">Transport</keyword>
<dbReference type="AlphaFoldDB" id="A0AAN0MBP8"/>
<dbReference type="RefSeq" id="WP_342075780.1">
    <property type="nucleotide sequence ID" value="NZ_CP151767.2"/>
</dbReference>
<dbReference type="GO" id="GO:0022857">
    <property type="term" value="F:transmembrane transporter activity"/>
    <property type="evidence" value="ECO:0007669"/>
    <property type="project" value="UniProtKB-UniRule"/>
</dbReference>
<dbReference type="KEGG" id="yrh:AABB31_15530"/>
<dbReference type="Proteomes" id="UP001470809">
    <property type="component" value="Chromosome"/>
</dbReference>
<proteinExistence type="inferred from homology"/>
<evidence type="ECO:0000256" key="6">
    <source>
        <dbReference type="ARBA" id="ARBA00022989"/>
    </source>
</evidence>
<dbReference type="InterPro" id="IPR007387">
    <property type="entry name" value="TRAP_DctQ"/>
</dbReference>
<organism evidence="11 12">
    <name type="scientific">Yoonia rhodophyticola</name>
    <dbReference type="NCBI Taxonomy" id="3137370"/>
    <lineage>
        <taxon>Bacteria</taxon>
        <taxon>Pseudomonadati</taxon>
        <taxon>Pseudomonadota</taxon>
        <taxon>Alphaproteobacteria</taxon>
        <taxon>Rhodobacterales</taxon>
        <taxon>Paracoccaceae</taxon>
        <taxon>Yoonia</taxon>
    </lineage>
</organism>
<dbReference type="EMBL" id="CP151767">
    <property type="protein sequence ID" value="WZU66457.1"/>
    <property type="molecule type" value="Genomic_DNA"/>
</dbReference>
<keyword evidence="7 9" id="KW-0472">Membrane</keyword>
<evidence type="ECO:0000313" key="12">
    <source>
        <dbReference type="Proteomes" id="UP001470809"/>
    </source>
</evidence>
<dbReference type="InterPro" id="IPR055348">
    <property type="entry name" value="DctQ"/>
</dbReference>
<feature type="domain" description="Tripartite ATP-independent periplasmic transporters DctQ component" evidence="10">
    <location>
        <begin position="36"/>
        <end position="164"/>
    </location>
</feature>
<feature type="transmembrane region" description="Helical" evidence="9">
    <location>
        <begin position="140"/>
        <end position="161"/>
    </location>
</feature>
<evidence type="ECO:0000256" key="3">
    <source>
        <dbReference type="ARBA" id="ARBA00022475"/>
    </source>
</evidence>
<evidence type="ECO:0000256" key="9">
    <source>
        <dbReference type="RuleBase" id="RU369079"/>
    </source>
</evidence>
<evidence type="ECO:0000256" key="2">
    <source>
        <dbReference type="ARBA" id="ARBA00022448"/>
    </source>
</evidence>
<evidence type="ECO:0000256" key="5">
    <source>
        <dbReference type="ARBA" id="ARBA00022692"/>
    </source>
</evidence>
<keyword evidence="6 9" id="KW-1133">Transmembrane helix</keyword>
<evidence type="ECO:0000256" key="7">
    <source>
        <dbReference type="ARBA" id="ARBA00023136"/>
    </source>
</evidence>
<name>A0AAN0MBP8_9RHOB</name>
<keyword evidence="12" id="KW-1185">Reference proteome</keyword>
<evidence type="ECO:0000256" key="1">
    <source>
        <dbReference type="ARBA" id="ARBA00004429"/>
    </source>
</evidence>
<evidence type="ECO:0000259" key="10">
    <source>
        <dbReference type="Pfam" id="PF04290"/>
    </source>
</evidence>
<dbReference type="PANTHER" id="PTHR35011:SF11">
    <property type="entry name" value="TRAP TRANSPORTER SMALL PERMEASE PROTEIN"/>
    <property type="match status" value="1"/>
</dbReference>
<reference evidence="11 12" key="2">
    <citation type="submission" date="2024-08" db="EMBL/GenBank/DDBJ databases">
        <title>Phylogenomic analyses of a clade within the roseobacter group suggest taxonomic reassignments of species of the genera Aestuariivita, Citreicella, Loktanella, Nautella, Pelagibaca, Ruegeria, Thalassobius, Thiobacimonas and Tropicibacter, and the proposal o.</title>
        <authorList>
            <person name="Jeon C.O."/>
        </authorList>
    </citation>
    <scope>NUCLEOTIDE SEQUENCE [LARGE SCALE GENOMIC DNA]</scope>
    <source>
        <strain evidence="11 12">SS1-5</strain>
    </source>
</reference>
<comment type="subunit">
    <text evidence="9">The complex comprises the extracytoplasmic solute receptor protein and the two transmembrane proteins.</text>
</comment>
<evidence type="ECO:0000256" key="8">
    <source>
        <dbReference type="ARBA" id="ARBA00038436"/>
    </source>
</evidence>
<protein>
    <recommendedName>
        <fullName evidence="9">TRAP transporter small permease protein</fullName>
    </recommendedName>
</protein>
<accession>A0AAN0MBP8</accession>
<comment type="subcellular location">
    <subcellularLocation>
        <location evidence="1 9">Cell inner membrane</location>
        <topology evidence="1 9">Multi-pass membrane protein</topology>
    </subcellularLocation>
</comment>
<feature type="transmembrane region" description="Helical" evidence="9">
    <location>
        <begin position="20"/>
        <end position="44"/>
    </location>
</feature>